<reference evidence="2 3" key="1">
    <citation type="submission" date="2020-01" db="EMBL/GenBank/DDBJ databases">
        <title>Herbidospora sp. NEAU-GS84 nov., a novel actinomycete isolated from soil.</title>
        <authorList>
            <person name="Han L."/>
        </authorList>
    </citation>
    <scope>NUCLEOTIDE SEQUENCE [LARGE SCALE GENOMIC DNA]</scope>
    <source>
        <strain evidence="2 3">NEAU-GS84</strain>
    </source>
</reference>
<evidence type="ECO:0000256" key="1">
    <source>
        <dbReference type="SAM" id="MobiDB-lite"/>
    </source>
</evidence>
<comment type="caution">
    <text evidence="2">The sequence shown here is derived from an EMBL/GenBank/DDBJ whole genome shotgun (WGS) entry which is preliminary data.</text>
</comment>
<organism evidence="2 3">
    <name type="scientific">Herbidospora solisilvae</name>
    <dbReference type="NCBI Taxonomy" id="2696284"/>
    <lineage>
        <taxon>Bacteria</taxon>
        <taxon>Bacillati</taxon>
        <taxon>Actinomycetota</taxon>
        <taxon>Actinomycetes</taxon>
        <taxon>Streptosporangiales</taxon>
        <taxon>Streptosporangiaceae</taxon>
        <taxon>Herbidospora</taxon>
    </lineage>
</organism>
<dbReference type="AlphaFoldDB" id="A0A7C9NN43"/>
<evidence type="ECO:0000313" key="2">
    <source>
        <dbReference type="EMBL" id="NAS27458.1"/>
    </source>
</evidence>
<protein>
    <submittedName>
        <fullName evidence="2">Uncharacterized protein</fullName>
    </submittedName>
</protein>
<dbReference type="Proteomes" id="UP000479526">
    <property type="component" value="Unassembled WGS sequence"/>
</dbReference>
<feature type="region of interest" description="Disordered" evidence="1">
    <location>
        <begin position="276"/>
        <end position="306"/>
    </location>
</feature>
<dbReference type="RefSeq" id="WP_161484386.1">
    <property type="nucleotide sequence ID" value="NZ_WXEW01000018.1"/>
</dbReference>
<keyword evidence="3" id="KW-1185">Reference proteome</keyword>
<evidence type="ECO:0000313" key="3">
    <source>
        <dbReference type="Proteomes" id="UP000479526"/>
    </source>
</evidence>
<proteinExistence type="predicted"/>
<accession>A0A7C9NN43</accession>
<sequence length="580" mass="63908">MTHQSVDVAVMVPARDVRPTWLFEETGGRPVVELFMSLPGGPDMGRPVLSFTEADLVRLGYQNRRLHWSIPLLVAGEPLWELLASLRPYAARIAAGMSTSPRSTRPVLTAEAKAAVKELAAHLAQAVEGMPVVEPVEPQAVPDAAIEELVTADTTDAALAEAVARLTARIPAQTPGALVHVPGLAERVERARVRARGMVRSRLAIVAALSEGGRQERDELIRRISAWHDPADTQRSLGAAAGLTHRAVQQIVKKIGERDDALTRVAPAVESLVQAWDPGMLPPLDDTGEDDDERDDRYPPGFTAEDMEDEYEYRRRERDRRRAQRECAVAGCRKPSRLIIKAWQVDTTEYFGADRDDPDRDDLGNVYNLSVSPRYGAPTWTACGTTHARTLIDAAKAQPHLTASVPGIDGGPPPPVHFQVESFAWTAADDDLPAPVRRLRANLDLLDYALKEFTRAVSVGDNVGAALYLSMLRRDVARGALSLADLTTRATPATHYHHGDAEPHRDVIQVRDGDTIFNRERDYFGAQGGDLWRAPGEHPARTWDELAAAVAPRPLIAIPREVLHIPHHDDDRDDYDDDWE</sequence>
<gene>
    <name evidence="2" type="ORF">GT755_38050</name>
</gene>
<dbReference type="EMBL" id="WXEW01000018">
    <property type="protein sequence ID" value="NAS27458.1"/>
    <property type="molecule type" value="Genomic_DNA"/>
</dbReference>
<name>A0A7C9NN43_9ACTN</name>